<accession>A0ABW0Q630</accession>
<keyword evidence="7" id="KW-1185">Reference proteome</keyword>
<dbReference type="PANTHER" id="PTHR30126">
    <property type="entry name" value="HTH-TYPE TRANSCRIPTIONAL REGULATOR"/>
    <property type="match status" value="1"/>
</dbReference>
<evidence type="ECO:0000256" key="1">
    <source>
        <dbReference type="ARBA" id="ARBA00009437"/>
    </source>
</evidence>
<organism evidence="6 7">
    <name type="scientific">Polaromonas jejuensis</name>
    <dbReference type="NCBI Taxonomy" id="457502"/>
    <lineage>
        <taxon>Bacteria</taxon>
        <taxon>Pseudomonadati</taxon>
        <taxon>Pseudomonadota</taxon>
        <taxon>Betaproteobacteria</taxon>
        <taxon>Burkholderiales</taxon>
        <taxon>Comamonadaceae</taxon>
        <taxon>Polaromonas</taxon>
    </lineage>
</organism>
<dbReference type="Pfam" id="PF03466">
    <property type="entry name" value="LysR_substrate"/>
    <property type="match status" value="1"/>
</dbReference>
<proteinExistence type="inferred from homology"/>
<dbReference type="SUPFAM" id="SSF46785">
    <property type="entry name" value="Winged helix' DNA-binding domain"/>
    <property type="match status" value="1"/>
</dbReference>
<evidence type="ECO:0000256" key="2">
    <source>
        <dbReference type="ARBA" id="ARBA00023015"/>
    </source>
</evidence>
<dbReference type="InterPro" id="IPR005119">
    <property type="entry name" value="LysR_subst-bd"/>
</dbReference>
<keyword evidence="2" id="KW-0805">Transcription regulation</keyword>
<evidence type="ECO:0000313" key="6">
    <source>
        <dbReference type="EMBL" id="MFC5519863.1"/>
    </source>
</evidence>
<evidence type="ECO:0000256" key="3">
    <source>
        <dbReference type="ARBA" id="ARBA00023125"/>
    </source>
</evidence>
<name>A0ABW0Q630_9BURK</name>
<dbReference type="PROSITE" id="PS50931">
    <property type="entry name" value="HTH_LYSR"/>
    <property type="match status" value="1"/>
</dbReference>
<evidence type="ECO:0000256" key="4">
    <source>
        <dbReference type="ARBA" id="ARBA00023163"/>
    </source>
</evidence>
<dbReference type="RefSeq" id="WP_068835482.1">
    <property type="nucleotide sequence ID" value="NZ_JBHSMX010000006.1"/>
</dbReference>
<feature type="domain" description="HTH lysR-type" evidence="5">
    <location>
        <begin position="10"/>
        <end position="66"/>
    </location>
</feature>
<keyword evidence="3" id="KW-0238">DNA-binding</keyword>
<sequence>MIKLDFDEKDLRSLRVFCSVAQAGGFAAAEKQLLMSKASISRHVREVEERLGVQLCERGPAGFRLTPEGEVAVKLASSALRSLERIRPEIDAVHGVLSGCLSIGIGEHATSHADFKFPQALARLRQRAPNVKPEISVMTFTELNQALRENRVDIAIRGKYVEDGEFRYLPLFKETHRVYVSTLVAEQEGKGLPLVYRMHPYVQRAIEKWGYERGPAAGGLEAIGVLIATGHYQGLLPTHFGNLLAKRYPLRLQADSPAFIHPICAVTNPAHPFTHRAELFLEILEELHEGLSESSGDAQ</sequence>
<dbReference type="InterPro" id="IPR036388">
    <property type="entry name" value="WH-like_DNA-bd_sf"/>
</dbReference>
<evidence type="ECO:0000259" key="5">
    <source>
        <dbReference type="PROSITE" id="PS50931"/>
    </source>
</evidence>
<dbReference type="InterPro" id="IPR036390">
    <property type="entry name" value="WH_DNA-bd_sf"/>
</dbReference>
<keyword evidence="4" id="KW-0804">Transcription</keyword>
<comment type="similarity">
    <text evidence="1">Belongs to the LysR transcriptional regulatory family.</text>
</comment>
<dbReference type="EMBL" id="JBHSMX010000006">
    <property type="protein sequence ID" value="MFC5519863.1"/>
    <property type="molecule type" value="Genomic_DNA"/>
</dbReference>
<dbReference type="PANTHER" id="PTHR30126:SF98">
    <property type="entry name" value="HTH-TYPE TRANSCRIPTIONAL ACTIVATOR BAUR"/>
    <property type="match status" value="1"/>
</dbReference>
<protein>
    <submittedName>
        <fullName evidence="6">LysR family transcriptional regulator</fullName>
    </submittedName>
</protein>
<dbReference type="CDD" id="cd05466">
    <property type="entry name" value="PBP2_LTTR_substrate"/>
    <property type="match status" value="1"/>
</dbReference>
<dbReference type="InterPro" id="IPR000847">
    <property type="entry name" value="LysR_HTH_N"/>
</dbReference>
<evidence type="ECO:0000313" key="7">
    <source>
        <dbReference type="Proteomes" id="UP001596084"/>
    </source>
</evidence>
<dbReference type="Proteomes" id="UP001596084">
    <property type="component" value="Unassembled WGS sequence"/>
</dbReference>
<dbReference type="Gene3D" id="1.10.10.10">
    <property type="entry name" value="Winged helix-like DNA-binding domain superfamily/Winged helix DNA-binding domain"/>
    <property type="match status" value="1"/>
</dbReference>
<dbReference type="Gene3D" id="3.40.190.10">
    <property type="entry name" value="Periplasmic binding protein-like II"/>
    <property type="match status" value="1"/>
</dbReference>
<gene>
    <name evidence="6" type="ORF">ACFPP7_02875</name>
</gene>
<comment type="caution">
    <text evidence="6">The sequence shown here is derived from an EMBL/GenBank/DDBJ whole genome shotgun (WGS) entry which is preliminary data.</text>
</comment>
<reference evidence="7" key="1">
    <citation type="journal article" date="2019" name="Int. J. Syst. Evol. Microbiol.">
        <title>The Global Catalogue of Microorganisms (GCM) 10K type strain sequencing project: providing services to taxonomists for standard genome sequencing and annotation.</title>
        <authorList>
            <consortium name="The Broad Institute Genomics Platform"/>
            <consortium name="The Broad Institute Genome Sequencing Center for Infectious Disease"/>
            <person name="Wu L."/>
            <person name="Ma J."/>
        </authorList>
    </citation>
    <scope>NUCLEOTIDE SEQUENCE [LARGE SCALE GENOMIC DNA]</scope>
    <source>
        <strain evidence="7">CGMCC 4.7277</strain>
    </source>
</reference>
<dbReference type="SUPFAM" id="SSF53850">
    <property type="entry name" value="Periplasmic binding protein-like II"/>
    <property type="match status" value="1"/>
</dbReference>
<dbReference type="Pfam" id="PF00126">
    <property type="entry name" value="HTH_1"/>
    <property type="match status" value="1"/>
</dbReference>